<sequence>MRDAVLQRQQSNAARGVGFTLAPRLTRIVSESGNFQRPNITKQNPSEKNEMDSTSAKKSGINNENCNRKQPNMRATTRKTSLKMVGYCRQRCRSDRIWCEEWQQIERIFAGLEGRYRLR</sequence>
<proteinExistence type="predicted"/>
<feature type="compositionally biased region" description="Polar residues" evidence="1">
    <location>
        <begin position="52"/>
        <end position="75"/>
    </location>
</feature>
<organism evidence="2 3">
    <name type="scientific">Cinara cedri</name>
    <dbReference type="NCBI Taxonomy" id="506608"/>
    <lineage>
        <taxon>Eukaryota</taxon>
        <taxon>Metazoa</taxon>
        <taxon>Ecdysozoa</taxon>
        <taxon>Arthropoda</taxon>
        <taxon>Hexapoda</taxon>
        <taxon>Insecta</taxon>
        <taxon>Pterygota</taxon>
        <taxon>Neoptera</taxon>
        <taxon>Paraneoptera</taxon>
        <taxon>Hemiptera</taxon>
        <taxon>Sternorrhyncha</taxon>
        <taxon>Aphidomorpha</taxon>
        <taxon>Aphidoidea</taxon>
        <taxon>Aphididae</taxon>
        <taxon>Lachninae</taxon>
        <taxon>Cinara</taxon>
    </lineage>
</organism>
<accession>A0A5E4MA95</accession>
<feature type="compositionally biased region" description="Polar residues" evidence="1">
    <location>
        <begin position="29"/>
        <end position="44"/>
    </location>
</feature>
<reference evidence="2 3" key="1">
    <citation type="submission" date="2019-08" db="EMBL/GenBank/DDBJ databases">
        <authorList>
            <person name="Alioto T."/>
            <person name="Alioto T."/>
            <person name="Gomez Garrido J."/>
        </authorList>
    </citation>
    <scope>NUCLEOTIDE SEQUENCE [LARGE SCALE GENOMIC DNA]</scope>
</reference>
<dbReference type="AlphaFoldDB" id="A0A5E4MA95"/>
<evidence type="ECO:0000256" key="1">
    <source>
        <dbReference type="SAM" id="MobiDB-lite"/>
    </source>
</evidence>
<dbReference type="EMBL" id="CABPRJ010000026">
    <property type="protein sequence ID" value="VVC26156.1"/>
    <property type="molecule type" value="Genomic_DNA"/>
</dbReference>
<gene>
    <name evidence="2" type="ORF">CINCED_3A012944</name>
</gene>
<protein>
    <submittedName>
        <fullName evidence="2">Uncharacterized protein</fullName>
    </submittedName>
</protein>
<keyword evidence="3" id="KW-1185">Reference proteome</keyword>
<feature type="region of interest" description="Disordered" evidence="1">
    <location>
        <begin position="28"/>
        <end position="78"/>
    </location>
</feature>
<evidence type="ECO:0000313" key="2">
    <source>
        <dbReference type="EMBL" id="VVC26156.1"/>
    </source>
</evidence>
<evidence type="ECO:0000313" key="3">
    <source>
        <dbReference type="Proteomes" id="UP000325440"/>
    </source>
</evidence>
<dbReference type="Proteomes" id="UP000325440">
    <property type="component" value="Unassembled WGS sequence"/>
</dbReference>
<name>A0A5E4MA95_9HEMI</name>